<keyword evidence="1" id="KW-0812">Transmembrane</keyword>
<evidence type="ECO:0000313" key="2">
    <source>
        <dbReference type="EMBL" id="CDW29293.1"/>
    </source>
</evidence>
<protein>
    <submittedName>
        <fullName evidence="2">Uncharacterized protein</fullName>
    </submittedName>
</protein>
<keyword evidence="1" id="KW-0472">Membrane</keyword>
<feature type="transmembrane region" description="Helical" evidence="1">
    <location>
        <begin position="96"/>
        <end position="118"/>
    </location>
</feature>
<dbReference type="AlphaFoldDB" id="A0A0K2TTE3"/>
<sequence length="139" mass="16039">MSIIIYLLQNILPIVRGVTMLIFSFFFITCPFYTGSLVMTYIFIKNKLSNKLIMICRVKNESNCLKHHRKNDKVPIFDKRSILVKFLWSCHVQGGLHSLGVSVILLMIIANGFIGLTYRTHCVGRRRLIFHCAYKRSAA</sequence>
<dbReference type="EMBL" id="HACA01011932">
    <property type="protein sequence ID" value="CDW29293.1"/>
    <property type="molecule type" value="Transcribed_RNA"/>
</dbReference>
<organism evidence="2">
    <name type="scientific">Lepeophtheirus salmonis</name>
    <name type="common">Salmon louse</name>
    <name type="synonym">Caligus salmonis</name>
    <dbReference type="NCBI Taxonomy" id="72036"/>
    <lineage>
        <taxon>Eukaryota</taxon>
        <taxon>Metazoa</taxon>
        <taxon>Ecdysozoa</taxon>
        <taxon>Arthropoda</taxon>
        <taxon>Crustacea</taxon>
        <taxon>Multicrustacea</taxon>
        <taxon>Hexanauplia</taxon>
        <taxon>Copepoda</taxon>
        <taxon>Siphonostomatoida</taxon>
        <taxon>Caligidae</taxon>
        <taxon>Lepeophtheirus</taxon>
    </lineage>
</organism>
<evidence type="ECO:0000256" key="1">
    <source>
        <dbReference type="SAM" id="Phobius"/>
    </source>
</evidence>
<keyword evidence="1" id="KW-1133">Transmembrane helix</keyword>
<reference evidence="2" key="1">
    <citation type="submission" date="2014-05" db="EMBL/GenBank/DDBJ databases">
        <authorList>
            <person name="Chronopoulou M."/>
        </authorList>
    </citation>
    <scope>NUCLEOTIDE SEQUENCE</scope>
    <source>
        <tissue evidence="2">Whole organism</tissue>
    </source>
</reference>
<name>A0A0K2TTE3_LEPSM</name>
<feature type="transmembrane region" description="Helical" evidence="1">
    <location>
        <begin position="21"/>
        <end position="44"/>
    </location>
</feature>
<proteinExistence type="predicted"/>
<accession>A0A0K2TTE3</accession>